<name>A0A409X5S3_9AGAR</name>
<dbReference type="AlphaFoldDB" id="A0A409X5S3"/>
<dbReference type="EMBL" id="NHYE01004149">
    <property type="protein sequence ID" value="PPQ86081.1"/>
    <property type="molecule type" value="Genomic_DNA"/>
</dbReference>
<organism evidence="1 2">
    <name type="scientific">Gymnopilus dilepis</name>
    <dbReference type="NCBI Taxonomy" id="231916"/>
    <lineage>
        <taxon>Eukaryota</taxon>
        <taxon>Fungi</taxon>
        <taxon>Dikarya</taxon>
        <taxon>Basidiomycota</taxon>
        <taxon>Agaricomycotina</taxon>
        <taxon>Agaricomycetes</taxon>
        <taxon>Agaricomycetidae</taxon>
        <taxon>Agaricales</taxon>
        <taxon>Agaricineae</taxon>
        <taxon>Hymenogastraceae</taxon>
        <taxon>Gymnopilus</taxon>
    </lineage>
</organism>
<dbReference type="OrthoDB" id="3068921at2759"/>
<proteinExistence type="predicted"/>
<accession>A0A409X5S3</accession>
<comment type="caution">
    <text evidence="1">The sequence shown here is derived from an EMBL/GenBank/DDBJ whole genome shotgun (WGS) entry which is preliminary data.</text>
</comment>
<sequence>MASIRLYDEPLQTSTPNYCFPFKPLIHRDPLFEYGAVSGKLPGRNLKATLMTQDIPIAMAIPDDGLDFSFIPLKLLEVGYLVLALSQVMKELVEFLYLRITALLQLTLVLRSSKHRELAIYLMISKNRCEKAHKKIRQFFNELKVMLLDSADTFSGLETTSLKLCLRELESSVKPFPKKKEFKTTTLHPMFIVTEFLVKPPSDEVKARRGAYYLSMKPPAMTAALINQTLGSHASSSAFVQSTLSLAYQEWASSL</sequence>
<evidence type="ECO:0000313" key="1">
    <source>
        <dbReference type="EMBL" id="PPQ86081.1"/>
    </source>
</evidence>
<reference evidence="1 2" key="1">
    <citation type="journal article" date="2018" name="Evol. Lett.">
        <title>Horizontal gene cluster transfer increased hallucinogenic mushroom diversity.</title>
        <authorList>
            <person name="Reynolds H.T."/>
            <person name="Vijayakumar V."/>
            <person name="Gluck-Thaler E."/>
            <person name="Korotkin H.B."/>
            <person name="Matheny P.B."/>
            <person name="Slot J.C."/>
        </authorList>
    </citation>
    <scope>NUCLEOTIDE SEQUENCE [LARGE SCALE GENOMIC DNA]</scope>
    <source>
        <strain evidence="1 2">SRW20</strain>
    </source>
</reference>
<dbReference type="Proteomes" id="UP000284706">
    <property type="component" value="Unassembled WGS sequence"/>
</dbReference>
<protein>
    <submittedName>
        <fullName evidence="1">Uncharacterized protein</fullName>
    </submittedName>
</protein>
<dbReference type="InParanoid" id="A0A409X5S3"/>
<keyword evidence="2" id="KW-1185">Reference proteome</keyword>
<gene>
    <name evidence="1" type="ORF">CVT26_013345</name>
</gene>
<evidence type="ECO:0000313" key="2">
    <source>
        <dbReference type="Proteomes" id="UP000284706"/>
    </source>
</evidence>